<name>A0A9D1M5C1_9PROT</name>
<comment type="caution">
    <text evidence="13">The sequence shown here is derived from an EMBL/GenBank/DDBJ whole genome shotgun (WGS) entry which is preliminary data.</text>
</comment>
<comment type="function">
    <text evidence="9">Acts as an acyl-protein thioesterase that hydrolyzes fatty acids from acylated residues in proteins. Regulates the mitochondrial S-depalmitoylation of the nucleophilic active site residue of peroxiredoxin-5/PRDX5, a key antioxidant protein, therefore modulating mitochondrial antioxidant ability. Also catalyzes the deglucuronidation of mycophenolic acid acyl-glucuronide, an active metabolite of the immunosuppressant drug mycophenolate.</text>
</comment>
<evidence type="ECO:0000256" key="5">
    <source>
        <dbReference type="ARBA" id="ARBA00039314"/>
    </source>
</evidence>
<evidence type="ECO:0000256" key="3">
    <source>
        <dbReference type="ARBA" id="ARBA00022946"/>
    </source>
</evidence>
<organism evidence="13 14">
    <name type="scientific">Candidatus Scatocola faecipullorum</name>
    <dbReference type="NCBI Taxonomy" id="2840917"/>
    <lineage>
        <taxon>Bacteria</taxon>
        <taxon>Pseudomonadati</taxon>
        <taxon>Pseudomonadota</taxon>
        <taxon>Alphaproteobacteria</taxon>
        <taxon>Rhodospirillales</taxon>
        <taxon>Rhodospirillaceae</taxon>
        <taxon>Rhodospirillaceae incertae sedis</taxon>
        <taxon>Candidatus Scatocola</taxon>
    </lineage>
</organism>
<evidence type="ECO:0000259" key="12">
    <source>
        <dbReference type="Pfam" id="PF00561"/>
    </source>
</evidence>
<evidence type="ECO:0000256" key="9">
    <source>
        <dbReference type="ARBA" id="ARBA00046047"/>
    </source>
</evidence>
<proteinExistence type="predicted"/>
<evidence type="ECO:0000256" key="7">
    <source>
        <dbReference type="ARBA" id="ARBA00042645"/>
    </source>
</evidence>
<evidence type="ECO:0000256" key="10">
    <source>
        <dbReference type="ARBA" id="ARBA00047409"/>
    </source>
</evidence>
<evidence type="ECO:0000256" key="11">
    <source>
        <dbReference type="ARBA" id="ARBA00047972"/>
    </source>
</evidence>
<sequence>MSDTSIYPTRSFREFLTRYEHHKPQKEAPLTVLYIHGLASNPWGRKPEAVKSVCEQLGLNFYRFELLGHGIDAANYEKTDLDLWKEQILDIIDHHITGNFIIVGHCIGGWLGLMAAQERGERLKGIVCTSTAPNLVELMDMQVKPEQRQELESNGKVIVKIERMVFTFTRSFIASGLKNAILNQPDIPITCPVHLIQGLKDTFIDWRVIFRIAAKLRSDKVAIKLLKNSNHHLQHPLDLEEINNSLRSIVEAL</sequence>
<dbReference type="Pfam" id="PF00561">
    <property type="entry name" value="Abhydrolase_1"/>
    <property type="match status" value="1"/>
</dbReference>
<dbReference type="SUPFAM" id="SSF53474">
    <property type="entry name" value="alpha/beta-Hydrolases"/>
    <property type="match status" value="1"/>
</dbReference>
<dbReference type="EMBL" id="DVNC01000051">
    <property type="protein sequence ID" value="HIU53919.1"/>
    <property type="molecule type" value="Genomic_DNA"/>
</dbReference>
<dbReference type="GO" id="GO:0102390">
    <property type="term" value="F:mycophenolic acid acyl-glucuronide esterase activity"/>
    <property type="evidence" value="ECO:0007669"/>
    <property type="project" value="UniProtKB-EC"/>
</dbReference>
<dbReference type="GO" id="GO:0004553">
    <property type="term" value="F:hydrolase activity, hydrolyzing O-glycosyl compounds"/>
    <property type="evidence" value="ECO:0007669"/>
    <property type="project" value="TreeGrafter"/>
</dbReference>
<dbReference type="EC" id="3.1.2.22" evidence="1"/>
<feature type="domain" description="AB hydrolase-1" evidence="12">
    <location>
        <begin position="31"/>
        <end position="144"/>
    </location>
</feature>
<dbReference type="InterPro" id="IPR029058">
    <property type="entry name" value="AB_hydrolase_fold"/>
</dbReference>
<evidence type="ECO:0000256" key="2">
    <source>
        <dbReference type="ARBA" id="ARBA00022801"/>
    </source>
</evidence>
<dbReference type="InterPro" id="IPR052382">
    <property type="entry name" value="ABHD10_acyl-thioesterase"/>
</dbReference>
<keyword evidence="2 13" id="KW-0378">Hydrolase</keyword>
<dbReference type="InterPro" id="IPR000073">
    <property type="entry name" value="AB_hydrolase_1"/>
</dbReference>
<evidence type="ECO:0000313" key="14">
    <source>
        <dbReference type="Proteomes" id="UP000824107"/>
    </source>
</evidence>
<dbReference type="GO" id="GO:0008474">
    <property type="term" value="F:palmitoyl-(protein) hydrolase activity"/>
    <property type="evidence" value="ECO:0007669"/>
    <property type="project" value="UniProtKB-EC"/>
</dbReference>
<accession>A0A9D1M5C1</accession>
<evidence type="ECO:0000256" key="4">
    <source>
        <dbReference type="ARBA" id="ARBA00039132"/>
    </source>
</evidence>
<reference evidence="13" key="2">
    <citation type="journal article" date="2021" name="PeerJ">
        <title>Extensive microbial diversity within the chicken gut microbiome revealed by metagenomics and culture.</title>
        <authorList>
            <person name="Gilroy R."/>
            <person name="Ravi A."/>
            <person name="Getino M."/>
            <person name="Pursley I."/>
            <person name="Horton D.L."/>
            <person name="Alikhan N.F."/>
            <person name="Baker D."/>
            <person name="Gharbi K."/>
            <person name="Hall N."/>
            <person name="Watson M."/>
            <person name="Adriaenssens E.M."/>
            <person name="Foster-Nyarko E."/>
            <person name="Jarju S."/>
            <person name="Secka A."/>
            <person name="Antonio M."/>
            <person name="Oren A."/>
            <person name="Chaudhuri R.R."/>
            <person name="La Ragione R."/>
            <person name="Hildebrand F."/>
            <person name="Pallen M.J."/>
        </authorList>
    </citation>
    <scope>NUCLEOTIDE SEQUENCE</scope>
    <source>
        <strain evidence="13">ChiW3-316</strain>
    </source>
</reference>
<dbReference type="EC" id="3.1.1.93" evidence="4"/>
<reference evidence="13" key="1">
    <citation type="submission" date="2020-10" db="EMBL/GenBank/DDBJ databases">
        <authorList>
            <person name="Gilroy R."/>
        </authorList>
    </citation>
    <scope>NUCLEOTIDE SEQUENCE</scope>
    <source>
        <strain evidence="13">ChiW3-316</strain>
    </source>
</reference>
<comment type="catalytic activity">
    <reaction evidence="11">
        <text>mycophenolic acid O-acyl-beta-D-glucuronide + H2O = mycophenolate + D-glucuronate + H(+)</text>
        <dbReference type="Rhea" id="RHEA:34179"/>
        <dbReference type="ChEBI" id="CHEBI:15377"/>
        <dbReference type="ChEBI" id="CHEBI:15378"/>
        <dbReference type="ChEBI" id="CHEBI:58720"/>
        <dbReference type="ChEBI" id="CHEBI:62932"/>
        <dbReference type="ChEBI" id="CHEBI:66982"/>
        <dbReference type="EC" id="3.1.1.93"/>
    </reaction>
    <physiologicalReaction direction="left-to-right" evidence="11">
        <dbReference type="Rhea" id="RHEA:34180"/>
    </physiologicalReaction>
</comment>
<dbReference type="Proteomes" id="UP000824107">
    <property type="component" value="Unassembled WGS sequence"/>
</dbReference>
<comment type="catalytic activity">
    <reaction evidence="10">
        <text>S-hexadecanoyl-L-cysteinyl-[protein] + H2O = L-cysteinyl-[protein] + hexadecanoate + H(+)</text>
        <dbReference type="Rhea" id="RHEA:19233"/>
        <dbReference type="Rhea" id="RHEA-COMP:10131"/>
        <dbReference type="Rhea" id="RHEA-COMP:11032"/>
        <dbReference type="ChEBI" id="CHEBI:7896"/>
        <dbReference type="ChEBI" id="CHEBI:15377"/>
        <dbReference type="ChEBI" id="CHEBI:15378"/>
        <dbReference type="ChEBI" id="CHEBI:29950"/>
        <dbReference type="ChEBI" id="CHEBI:74151"/>
        <dbReference type="EC" id="3.1.2.22"/>
    </reaction>
    <physiologicalReaction direction="left-to-right" evidence="10">
        <dbReference type="Rhea" id="RHEA:19234"/>
    </physiologicalReaction>
</comment>
<protein>
    <recommendedName>
        <fullName evidence="5">Palmitoyl-protein thioesterase ABHD10, mitochondrial</fullName>
        <ecNumber evidence="4">3.1.1.93</ecNumber>
        <ecNumber evidence="1">3.1.2.22</ecNumber>
    </recommendedName>
    <alternativeName>
        <fullName evidence="7">Acyl-protein thioesterase ABHD10</fullName>
    </alternativeName>
    <alternativeName>
        <fullName evidence="8">Alpha/beta hydrolase domain-containing protein 10</fullName>
    </alternativeName>
    <alternativeName>
        <fullName evidence="6">Mycophenolic acid acyl-glucuronide esterase, mitochondrial</fullName>
    </alternativeName>
</protein>
<evidence type="ECO:0000256" key="1">
    <source>
        <dbReference type="ARBA" id="ARBA00012423"/>
    </source>
</evidence>
<dbReference type="AlphaFoldDB" id="A0A9D1M5C1"/>
<keyword evidence="3" id="KW-0809">Transit peptide</keyword>
<dbReference type="PANTHER" id="PTHR16138:SF7">
    <property type="entry name" value="PALMITOYL-PROTEIN THIOESTERASE ABHD10, MITOCHONDRIAL"/>
    <property type="match status" value="1"/>
</dbReference>
<evidence type="ECO:0000256" key="6">
    <source>
        <dbReference type="ARBA" id="ARBA00041520"/>
    </source>
</evidence>
<evidence type="ECO:0000256" key="8">
    <source>
        <dbReference type="ARBA" id="ARBA00042704"/>
    </source>
</evidence>
<gene>
    <name evidence="13" type="ORF">IAD20_07560</name>
</gene>
<dbReference type="PANTHER" id="PTHR16138">
    <property type="entry name" value="MYCOPHENOLIC ACID ACYL-GLUCURONIDE ESTERASE, MITOCHONDRIAL"/>
    <property type="match status" value="1"/>
</dbReference>
<evidence type="ECO:0000313" key="13">
    <source>
        <dbReference type="EMBL" id="HIU53919.1"/>
    </source>
</evidence>
<dbReference type="Gene3D" id="3.40.50.1820">
    <property type="entry name" value="alpha/beta hydrolase"/>
    <property type="match status" value="1"/>
</dbReference>